<reference evidence="2 3" key="1">
    <citation type="journal article" date="2017" name="Int. J. Syst. Evol. Microbiol.">
        <title>Aquarickettsiella crustaci n. gen. n. sp. (Gammaproteobacteria: Legionellales: Coxiellaceae); a bacterial pathogen of the freshwater crustacean: Gammarus fossarum (Malacostraca: Amphipoda).</title>
        <authorList>
            <person name="Bojko J."/>
            <person name="Dunn A.M."/>
            <person name="Stebbing P.D."/>
            <person name="Van Aerle R."/>
            <person name="Bacela-Spychalska K."/>
            <person name="Bean T.P."/>
            <person name="Stentiford G.D."/>
        </authorList>
    </citation>
    <scope>NUCLEOTIDE SEQUENCE [LARGE SCALE GENOMIC DNA]</scope>
    <source>
        <strain evidence="2">RA15029</strain>
    </source>
</reference>
<gene>
    <name evidence="2" type="ORF">CFE62_001790</name>
</gene>
<evidence type="ECO:0000256" key="1">
    <source>
        <dbReference type="SAM" id="Phobius"/>
    </source>
</evidence>
<dbReference type="EMBL" id="NMOS02000003">
    <property type="protein sequence ID" value="RDH40889.1"/>
    <property type="molecule type" value="Genomic_DNA"/>
</dbReference>
<evidence type="ECO:0000313" key="3">
    <source>
        <dbReference type="Proteomes" id="UP000226429"/>
    </source>
</evidence>
<accession>A0A370CJ54</accession>
<feature type="transmembrane region" description="Helical" evidence="1">
    <location>
        <begin position="222"/>
        <end position="252"/>
    </location>
</feature>
<feature type="transmembrane region" description="Helical" evidence="1">
    <location>
        <begin position="170"/>
        <end position="201"/>
    </location>
</feature>
<comment type="caution">
    <text evidence="2">The sequence shown here is derived from an EMBL/GenBank/DDBJ whole genome shotgun (WGS) entry which is preliminary data.</text>
</comment>
<feature type="transmembrane region" description="Helical" evidence="1">
    <location>
        <begin position="136"/>
        <end position="164"/>
    </location>
</feature>
<organism evidence="2 3">
    <name type="scientific">Candidatus Aquirickettsiella gammari</name>
    <dbReference type="NCBI Taxonomy" id="2016198"/>
    <lineage>
        <taxon>Bacteria</taxon>
        <taxon>Pseudomonadati</taxon>
        <taxon>Pseudomonadota</taxon>
        <taxon>Gammaproteobacteria</taxon>
        <taxon>Legionellales</taxon>
        <taxon>Coxiellaceae</taxon>
        <taxon>Candidatus Aquirickettsiella</taxon>
    </lineage>
</organism>
<feature type="transmembrane region" description="Helical" evidence="1">
    <location>
        <begin position="91"/>
        <end position="116"/>
    </location>
</feature>
<keyword evidence="3" id="KW-1185">Reference proteome</keyword>
<reference evidence="2 3" key="2">
    <citation type="journal article" date="2018" name="J. Invertebr. Pathol.">
        <title>'Candidatus Aquirickettsiella gammari' (Gammaproteobacteria: Legionellales: Coxiellaceae): A bacterial pathogen of the freshwater crustacean Gammarus fossarum (Malacostraca: Amphipoda).</title>
        <authorList>
            <person name="Bojko J."/>
            <person name="Dunn A.M."/>
            <person name="Stebbing P.D."/>
            <person name="van Aerle R."/>
            <person name="Bacela-Spychalska K."/>
            <person name="Bean T.P."/>
            <person name="Urrutia A."/>
            <person name="Stentiford G.D."/>
        </authorList>
    </citation>
    <scope>NUCLEOTIDE SEQUENCE [LARGE SCALE GENOMIC DNA]</scope>
    <source>
        <strain evidence="2">RA15029</strain>
    </source>
</reference>
<dbReference type="Proteomes" id="UP000226429">
    <property type="component" value="Unassembled WGS sequence"/>
</dbReference>
<keyword evidence="1" id="KW-0472">Membrane</keyword>
<evidence type="ECO:0000313" key="2">
    <source>
        <dbReference type="EMBL" id="RDH40889.1"/>
    </source>
</evidence>
<name>A0A370CJ54_9COXI</name>
<evidence type="ECO:0008006" key="4">
    <source>
        <dbReference type="Google" id="ProtNLM"/>
    </source>
</evidence>
<dbReference type="AlphaFoldDB" id="A0A370CJ54"/>
<proteinExistence type="predicted"/>
<protein>
    <recommendedName>
        <fullName evidence="4">DUF975 family protein</fullName>
    </recommendedName>
</protein>
<feature type="transmembrane region" description="Helical" evidence="1">
    <location>
        <begin position="43"/>
        <end position="71"/>
    </location>
</feature>
<keyword evidence="1" id="KW-0812">Transmembrane</keyword>
<keyword evidence="1" id="KW-1133">Transmembrane helix</keyword>
<sequence length="273" mass="30916">MSHSLPPNLVKASTGDYRIPIMSIFRQAWRGVKGMKKTFWGGFALLFLTLFIVCVLLSLLVALYVFLAIYPHNIISSLESAQLGADPFYNLLNFILVGILEILRLLLTASLAYLALNQLRHQSIQVEMVFEFRKAWRPLVLIGLLLYLFDSVVLSASNFLLYYYQLTPQIFYLGFGLRFVLFVLLYTYITIGVFMAILLILDQKMPLKESLSVAFKSINQHLVKNIALILLTSFAFVVLTLLTLGIGLIWLLPMVSLVTAIQYSQIFCEGSLV</sequence>